<dbReference type="Proteomes" id="UP000320735">
    <property type="component" value="Unassembled WGS sequence"/>
</dbReference>
<dbReference type="CDD" id="cd00229">
    <property type="entry name" value="SGNH_hydrolase"/>
    <property type="match status" value="1"/>
</dbReference>
<evidence type="ECO:0000256" key="1">
    <source>
        <dbReference type="SAM" id="SignalP"/>
    </source>
</evidence>
<evidence type="ECO:0000313" key="4">
    <source>
        <dbReference type="Proteomes" id="UP000320735"/>
    </source>
</evidence>
<keyword evidence="3" id="KW-0378">Hydrolase</keyword>
<evidence type="ECO:0000313" key="3">
    <source>
        <dbReference type="EMBL" id="TWU11705.1"/>
    </source>
</evidence>
<feature type="domain" description="SGNH hydrolase-type esterase" evidence="2">
    <location>
        <begin position="55"/>
        <end position="227"/>
    </location>
</feature>
<feature type="signal peptide" evidence="1">
    <location>
        <begin position="1"/>
        <end position="21"/>
    </location>
</feature>
<accession>A0A5C6BI48</accession>
<sequence precursor="true">MMSFRLVCLLLVTFITAAPLAAQEKSAAKKKRAKRKPNPALQAIQDDPKLPRVLLIGDSISIGYTLPTRELLAGKANVHRILTNGGPTTRGVAQIDRWLVEKPWDVIHFNWGLHDLKYLGPNGKNLADPAAADSHQQVPLQEYEKNLRKLVARLKETGATLIWCSTTPVPAGAGGRVVGDAVQYNAVAAKIMQENDIAIDDLYTFAKPRLKEIQLPANVHFSKPGSKALAEQVAGTINDALKQRGGER</sequence>
<gene>
    <name evidence="3" type="ORF">CA54_05140</name>
</gene>
<dbReference type="OrthoDB" id="9815670at2"/>
<dbReference type="PANTHER" id="PTHR30383">
    <property type="entry name" value="THIOESTERASE 1/PROTEASE 1/LYSOPHOSPHOLIPASE L1"/>
    <property type="match status" value="1"/>
</dbReference>
<protein>
    <submittedName>
        <fullName evidence="3">GDSL-like Lipase/Acylhydrolase</fullName>
    </submittedName>
</protein>
<comment type="caution">
    <text evidence="3">The sequence shown here is derived from an EMBL/GenBank/DDBJ whole genome shotgun (WGS) entry which is preliminary data.</text>
</comment>
<dbReference type="AlphaFoldDB" id="A0A5C6BI48"/>
<organism evidence="3 4">
    <name type="scientific">Symmachiella macrocystis</name>
    <dbReference type="NCBI Taxonomy" id="2527985"/>
    <lineage>
        <taxon>Bacteria</taxon>
        <taxon>Pseudomonadati</taxon>
        <taxon>Planctomycetota</taxon>
        <taxon>Planctomycetia</taxon>
        <taxon>Planctomycetales</taxon>
        <taxon>Planctomycetaceae</taxon>
        <taxon>Symmachiella</taxon>
    </lineage>
</organism>
<dbReference type="EMBL" id="SJPP01000001">
    <property type="protein sequence ID" value="TWU11705.1"/>
    <property type="molecule type" value="Genomic_DNA"/>
</dbReference>
<dbReference type="Gene3D" id="3.40.50.1110">
    <property type="entry name" value="SGNH hydrolase"/>
    <property type="match status" value="1"/>
</dbReference>
<keyword evidence="1" id="KW-0732">Signal</keyword>
<dbReference type="InterPro" id="IPR051532">
    <property type="entry name" value="Ester_Hydrolysis_Enzymes"/>
</dbReference>
<dbReference type="InterPro" id="IPR036514">
    <property type="entry name" value="SGNH_hydro_sf"/>
</dbReference>
<dbReference type="Pfam" id="PF13472">
    <property type="entry name" value="Lipase_GDSL_2"/>
    <property type="match status" value="1"/>
</dbReference>
<dbReference type="GO" id="GO:0004622">
    <property type="term" value="F:phosphatidylcholine lysophospholipase activity"/>
    <property type="evidence" value="ECO:0007669"/>
    <property type="project" value="TreeGrafter"/>
</dbReference>
<keyword evidence="4" id="KW-1185">Reference proteome</keyword>
<name>A0A5C6BI48_9PLAN</name>
<feature type="chain" id="PRO_5022718150" evidence="1">
    <location>
        <begin position="22"/>
        <end position="248"/>
    </location>
</feature>
<dbReference type="PANTHER" id="PTHR30383:SF26">
    <property type="entry name" value="SGNH HYDROLASE-TYPE ESTERASE DOMAIN-CONTAINING PROTEIN"/>
    <property type="match status" value="1"/>
</dbReference>
<dbReference type="InterPro" id="IPR013830">
    <property type="entry name" value="SGNH_hydro"/>
</dbReference>
<reference evidence="3 4" key="1">
    <citation type="submission" date="2019-02" db="EMBL/GenBank/DDBJ databases">
        <title>Deep-cultivation of Planctomycetes and their phenomic and genomic characterization uncovers novel biology.</title>
        <authorList>
            <person name="Wiegand S."/>
            <person name="Jogler M."/>
            <person name="Boedeker C."/>
            <person name="Pinto D."/>
            <person name="Vollmers J."/>
            <person name="Rivas-Marin E."/>
            <person name="Kohn T."/>
            <person name="Peeters S.H."/>
            <person name="Heuer A."/>
            <person name="Rast P."/>
            <person name="Oberbeckmann S."/>
            <person name="Bunk B."/>
            <person name="Jeske O."/>
            <person name="Meyerdierks A."/>
            <person name="Storesund J.E."/>
            <person name="Kallscheuer N."/>
            <person name="Luecker S."/>
            <person name="Lage O.M."/>
            <person name="Pohl T."/>
            <person name="Merkel B.J."/>
            <person name="Hornburger P."/>
            <person name="Mueller R.-W."/>
            <person name="Bruemmer F."/>
            <person name="Labrenz M."/>
            <person name="Spormann A.M."/>
            <person name="Op Den Camp H."/>
            <person name="Overmann J."/>
            <person name="Amann R."/>
            <person name="Jetten M.S.M."/>
            <person name="Mascher T."/>
            <person name="Medema M.H."/>
            <person name="Devos D.P."/>
            <person name="Kaster A.-K."/>
            <person name="Ovreas L."/>
            <person name="Rohde M."/>
            <person name="Galperin M.Y."/>
            <person name="Jogler C."/>
        </authorList>
    </citation>
    <scope>NUCLEOTIDE SEQUENCE [LARGE SCALE GENOMIC DNA]</scope>
    <source>
        <strain evidence="3 4">CA54</strain>
    </source>
</reference>
<evidence type="ECO:0000259" key="2">
    <source>
        <dbReference type="Pfam" id="PF13472"/>
    </source>
</evidence>
<proteinExistence type="predicted"/>
<dbReference type="SUPFAM" id="SSF52266">
    <property type="entry name" value="SGNH hydrolase"/>
    <property type="match status" value="1"/>
</dbReference>
<dbReference type="RefSeq" id="WP_146369277.1">
    <property type="nucleotide sequence ID" value="NZ_SJPP01000001.1"/>
</dbReference>